<organism evidence="1 2">
    <name type="scientific">Pelagicoccus enzymogenes</name>
    <dbReference type="NCBI Taxonomy" id="2773457"/>
    <lineage>
        <taxon>Bacteria</taxon>
        <taxon>Pseudomonadati</taxon>
        <taxon>Verrucomicrobiota</taxon>
        <taxon>Opitutia</taxon>
        <taxon>Puniceicoccales</taxon>
        <taxon>Pelagicoccaceae</taxon>
        <taxon>Pelagicoccus</taxon>
    </lineage>
</organism>
<evidence type="ECO:0000313" key="2">
    <source>
        <dbReference type="Proteomes" id="UP000622317"/>
    </source>
</evidence>
<sequence length="410" mass="46146">MKTLSLFEAFGIELEYMIVDCDTLRPRPIAESILLDEDGNTTQEISLGTIDVSNELATHVLEFKTAVPTSDLEKLERDFHDAITEMNERLAPFNAKLAPGGIHPFMDPSVEGKTWSEGDRTIYDAYDRIFGCSSHGWFNLQSCHINLPFANEEEFARLHAAIILILPYLPALSASSPIIEGEYRGFLDTRIDVYKNNQIKVPEIAGNIIPEPIFSFKDYQTEILQKTYKAIAPYDPDGILQHEWLNSRGAIARFDRNAIEIRLLDTQENPTQDIGICSLIIALLESLCALDIETLKDFATRYTPKERKEQLMAIARDGYEADLLLRDLAELFGLKSNETSVGELWAKIVDALKNHPRVAKRTEALGYILQEGSLAERILARVGKTPTQEQLKDTVEHLSNCLANTEAFTN</sequence>
<dbReference type="InterPro" id="IPR014746">
    <property type="entry name" value="Gln_synth/guanido_kin_cat_dom"/>
</dbReference>
<dbReference type="SUPFAM" id="SSF55931">
    <property type="entry name" value="Glutamine synthetase/guanido kinase"/>
    <property type="match status" value="1"/>
</dbReference>
<dbReference type="Gene3D" id="3.30.590.20">
    <property type="match status" value="1"/>
</dbReference>
<dbReference type="InterPro" id="IPR006336">
    <property type="entry name" value="GCS2"/>
</dbReference>
<dbReference type="PANTHER" id="PTHR36510:SF1">
    <property type="entry name" value="GLUTAMATE--CYSTEINE LIGASE 2-RELATED"/>
    <property type="match status" value="1"/>
</dbReference>
<comment type="caution">
    <text evidence="1">The sequence shown here is derived from an EMBL/GenBank/DDBJ whole genome shotgun (WGS) entry which is preliminary data.</text>
</comment>
<dbReference type="GO" id="GO:0004357">
    <property type="term" value="F:glutamate-cysteine ligase activity"/>
    <property type="evidence" value="ECO:0007669"/>
    <property type="project" value="InterPro"/>
</dbReference>
<accession>A0A927FBW4</accession>
<keyword evidence="2" id="KW-1185">Reference proteome</keyword>
<gene>
    <name evidence="1" type="ORF">IEN85_22400</name>
</gene>
<reference evidence="1" key="1">
    <citation type="submission" date="2020-09" db="EMBL/GenBank/DDBJ databases">
        <title>Pelagicoccus enzymogenes sp. nov. with an EPS production, isolated from marine sediment.</title>
        <authorList>
            <person name="Feng X."/>
        </authorList>
    </citation>
    <scope>NUCLEOTIDE SEQUENCE</scope>
    <source>
        <strain evidence="1">NFK12</strain>
    </source>
</reference>
<dbReference type="Pfam" id="PF04107">
    <property type="entry name" value="GCS2"/>
    <property type="match status" value="1"/>
</dbReference>
<dbReference type="GO" id="GO:0042398">
    <property type="term" value="P:modified amino acid biosynthetic process"/>
    <property type="evidence" value="ECO:0007669"/>
    <property type="project" value="InterPro"/>
</dbReference>
<dbReference type="InterPro" id="IPR050141">
    <property type="entry name" value="GCL_type2/YbdK_subfam"/>
</dbReference>
<keyword evidence="1" id="KW-0436">Ligase</keyword>
<dbReference type="AlphaFoldDB" id="A0A927FBW4"/>
<dbReference type="Proteomes" id="UP000622317">
    <property type="component" value="Unassembled WGS sequence"/>
</dbReference>
<dbReference type="RefSeq" id="WP_191619347.1">
    <property type="nucleotide sequence ID" value="NZ_JACYFG010000057.1"/>
</dbReference>
<dbReference type="EMBL" id="JACYFG010000057">
    <property type="protein sequence ID" value="MBD5782267.1"/>
    <property type="molecule type" value="Genomic_DNA"/>
</dbReference>
<name>A0A927FBW4_9BACT</name>
<protein>
    <submittedName>
        <fullName evidence="1">Glutamate--cysteine ligase</fullName>
    </submittedName>
</protein>
<proteinExistence type="predicted"/>
<evidence type="ECO:0000313" key="1">
    <source>
        <dbReference type="EMBL" id="MBD5782267.1"/>
    </source>
</evidence>
<dbReference type="PANTHER" id="PTHR36510">
    <property type="entry name" value="GLUTAMATE--CYSTEINE LIGASE 2-RELATED"/>
    <property type="match status" value="1"/>
</dbReference>